<protein>
    <recommendedName>
        <fullName evidence="1">Shedu protein SduA C-terminal domain-containing protein</fullName>
    </recommendedName>
</protein>
<organism evidence="2 3">
    <name type="scientific">Roseateles terrae</name>
    <dbReference type="NCBI Taxonomy" id="431060"/>
    <lineage>
        <taxon>Bacteria</taxon>
        <taxon>Pseudomonadati</taxon>
        <taxon>Pseudomonadota</taxon>
        <taxon>Betaproteobacteria</taxon>
        <taxon>Burkholderiales</taxon>
        <taxon>Sphaerotilaceae</taxon>
        <taxon>Roseateles</taxon>
    </lineage>
</organism>
<name>A0ABR6GUS5_9BURK</name>
<dbReference type="RefSeq" id="WP_088452402.1">
    <property type="nucleotide sequence ID" value="NZ_JACHXO010000005.1"/>
</dbReference>
<comment type="caution">
    <text evidence="2">The sequence shown here is derived from an EMBL/GenBank/DDBJ whole genome shotgun (WGS) entry which is preliminary data.</text>
</comment>
<gene>
    <name evidence="2" type="ORF">FHS28_003263</name>
</gene>
<dbReference type="InterPro" id="IPR025359">
    <property type="entry name" value="SduA_C"/>
</dbReference>
<proteinExistence type="predicted"/>
<feature type="domain" description="Shedu protein SduA C-terminal" evidence="1">
    <location>
        <begin position="196"/>
        <end position="372"/>
    </location>
</feature>
<reference evidence="2 3" key="1">
    <citation type="submission" date="2020-08" db="EMBL/GenBank/DDBJ databases">
        <title>Genomic Encyclopedia of Type Strains, Phase III (KMG-III): the genomes of soil and plant-associated and newly described type strains.</title>
        <authorList>
            <person name="Whitman W."/>
        </authorList>
    </citation>
    <scope>NUCLEOTIDE SEQUENCE [LARGE SCALE GENOMIC DNA]</scope>
    <source>
        <strain evidence="2 3">CECT 7247</strain>
    </source>
</reference>
<evidence type="ECO:0000259" key="1">
    <source>
        <dbReference type="Pfam" id="PF14082"/>
    </source>
</evidence>
<accession>A0ABR6GUS5</accession>
<dbReference type="EMBL" id="JACHXO010000005">
    <property type="protein sequence ID" value="MBB3195857.1"/>
    <property type="molecule type" value="Genomic_DNA"/>
</dbReference>
<evidence type="ECO:0000313" key="2">
    <source>
        <dbReference type="EMBL" id="MBB3195857.1"/>
    </source>
</evidence>
<sequence length="392" mass="43921">MSNAEIHKNKRTDKTYISSRVDTVNGPLRIASKVFESEGIVHAREKGNVVLRRTPKARTEIVAKFLEADRMPSVVTIQAFSGTTGLPHQTHFSFVADEIPKLLTFFQNIAKVEFNGPGRVNISDAELERLVLSRDQASRLVHQNEALFSEIAQSELTKDDIVALGYRKKQLGVFHRLLSEPQFFEQAKTAKGIRGDEPLWQAFFEKNQWIFGYGLSYFFVTGFDGRKLEQVVKGYDLLSHGKRADGVMKTRGIINALCFVEIKHHNTPLLDPTPYRGGCYMPSRELSGAVAQVQGTVAAGMETLYGLIEPSHDDGTPTGERVYNYRPRAFVVVGSLAQLQGETGVNREKLRSFEAYRNSITGIEIITFDELYERSRFIVEAAALSPLQQSDA</sequence>
<dbReference type="Pfam" id="PF14082">
    <property type="entry name" value="SduA_C"/>
    <property type="match status" value="1"/>
</dbReference>
<evidence type="ECO:0000313" key="3">
    <source>
        <dbReference type="Proteomes" id="UP000574369"/>
    </source>
</evidence>
<dbReference type="Proteomes" id="UP000574369">
    <property type="component" value="Unassembled WGS sequence"/>
</dbReference>
<keyword evidence="3" id="KW-1185">Reference proteome</keyword>